<accession>A0A1Z3HJX1</accession>
<reference evidence="1 2" key="1">
    <citation type="journal article" date="2016" name="Biochim. Biophys. Acta">
        <title>Characterization of red-shifted phycobilisomes isolated from the chlorophyll f-containing cyanobacterium Halomicronema hongdechloris.</title>
        <authorList>
            <person name="Li Y."/>
            <person name="Lin Y."/>
            <person name="Garvey C.J."/>
            <person name="Birch D."/>
            <person name="Corkery R.W."/>
            <person name="Loughlin P.C."/>
            <person name="Scheer H."/>
            <person name="Willows R.D."/>
            <person name="Chen M."/>
        </authorList>
    </citation>
    <scope>NUCLEOTIDE SEQUENCE [LARGE SCALE GENOMIC DNA]</scope>
    <source>
        <strain evidence="1 2">C2206</strain>
    </source>
</reference>
<dbReference type="KEGG" id="hhg:XM38_014960"/>
<keyword evidence="2" id="KW-1185">Reference proteome</keyword>
<evidence type="ECO:0000313" key="1">
    <source>
        <dbReference type="EMBL" id="ASC70556.1"/>
    </source>
</evidence>
<name>A0A1Z3HJX1_9CYAN</name>
<dbReference type="EMBL" id="CP021983">
    <property type="protein sequence ID" value="ASC70556.1"/>
    <property type="molecule type" value="Genomic_DNA"/>
</dbReference>
<dbReference type="RefSeq" id="WP_137455040.1">
    <property type="nucleotide sequence ID" value="NZ_CP021983.2"/>
</dbReference>
<dbReference type="STRING" id="1641165.XM38_07750"/>
<dbReference type="Proteomes" id="UP000191901">
    <property type="component" value="Chromosome"/>
</dbReference>
<sequence length="156" mass="17130">MTRRVCPGAIKLAKMGKLVGDYVRILMFSAYARTLSADITALKAETDPFTGGFISAMPVTVVLLRFALKLASLYSQGDVAQAQELIRIGIPQLQEALAFTEGEESQLAAAYRRERRGWDLFYQVLDRLQAGVQQGDALALALQRQAQYLVDSCGVN</sequence>
<protein>
    <submittedName>
        <fullName evidence="1">Uncharacterized protein</fullName>
    </submittedName>
</protein>
<evidence type="ECO:0000313" key="2">
    <source>
        <dbReference type="Proteomes" id="UP000191901"/>
    </source>
</evidence>
<gene>
    <name evidence="1" type="ORF">XM38_014960</name>
</gene>
<dbReference type="AlphaFoldDB" id="A0A1Z3HJX1"/>
<organism evidence="1 2">
    <name type="scientific">Halomicronema hongdechloris C2206</name>
    <dbReference type="NCBI Taxonomy" id="1641165"/>
    <lineage>
        <taxon>Bacteria</taxon>
        <taxon>Bacillati</taxon>
        <taxon>Cyanobacteriota</taxon>
        <taxon>Cyanophyceae</taxon>
        <taxon>Nodosilineales</taxon>
        <taxon>Nodosilineaceae</taxon>
        <taxon>Halomicronema</taxon>
    </lineage>
</organism>
<proteinExistence type="predicted"/>